<dbReference type="AlphaFoldDB" id="A0A914R2U1"/>
<evidence type="ECO:0000313" key="1">
    <source>
        <dbReference type="Proteomes" id="UP000887564"/>
    </source>
</evidence>
<sequence>MHESIPLSPSFRSIPNLERLSLRLRLTGTLCTKICKLPMGIGCVALDSANSLSTSKRCSSSGAF</sequence>
<proteinExistence type="predicted"/>
<protein>
    <submittedName>
        <fullName evidence="2">Uncharacterized protein</fullName>
    </submittedName>
</protein>
<evidence type="ECO:0000313" key="2">
    <source>
        <dbReference type="WBParaSite" id="PEQ_0000092401-mRNA-1"/>
    </source>
</evidence>
<dbReference type="WBParaSite" id="PEQ_0000092401-mRNA-1">
    <property type="protein sequence ID" value="PEQ_0000092401-mRNA-1"/>
    <property type="gene ID" value="PEQ_0000092401"/>
</dbReference>
<dbReference type="Proteomes" id="UP000887564">
    <property type="component" value="Unplaced"/>
</dbReference>
<keyword evidence="1" id="KW-1185">Reference proteome</keyword>
<reference evidence="2" key="1">
    <citation type="submission" date="2022-11" db="UniProtKB">
        <authorList>
            <consortium name="WormBaseParasite"/>
        </authorList>
    </citation>
    <scope>IDENTIFICATION</scope>
</reference>
<name>A0A914R2U1_PAREQ</name>
<organism evidence="1 2">
    <name type="scientific">Parascaris equorum</name>
    <name type="common">Equine roundworm</name>
    <dbReference type="NCBI Taxonomy" id="6256"/>
    <lineage>
        <taxon>Eukaryota</taxon>
        <taxon>Metazoa</taxon>
        <taxon>Ecdysozoa</taxon>
        <taxon>Nematoda</taxon>
        <taxon>Chromadorea</taxon>
        <taxon>Rhabditida</taxon>
        <taxon>Spirurina</taxon>
        <taxon>Ascaridomorpha</taxon>
        <taxon>Ascaridoidea</taxon>
        <taxon>Ascarididae</taxon>
        <taxon>Parascaris</taxon>
    </lineage>
</organism>
<accession>A0A914R2U1</accession>